<reference evidence="9 10" key="1">
    <citation type="journal article" date="2020" name="Int. J. Syst. Evol. Microbiol.">
        <title>Reclassification of Streptomyces castelarensis and Streptomyces sporoclivatus as later heterotypic synonyms of Streptomyces antimycoticus.</title>
        <authorList>
            <person name="Komaki H."/>
            <person name="Tamura T."/>
        </authorList>
    </citation>
    <scope>NUCLEOTIDE SEQUENCE [LARGE SCALE GENOMIC DNA]</scope>
    <source>
        <strain evidence="9 10">NBRC 100767</strain>
    </source>
</reference>
<name>A0A499UL23_9ACTN</name>
<evidence type="ECO:0000313" key="10">
    <source>
        <dbReference type="Proteomes" id="UP000463951"/>
    </source>
</evidence>
<keyword evidence="3" id="KW-0547">Nucleotide-binding</keyword>
<evidence type="ECO:0000259" key="8">
    <source>
        <dbReference type="PROSITE" id="PS50893"/>
    </source>
</evidence>
<evidence type="ECO:0000313" key="9">
    <source>
        <dbReference type="EMBL" id="BBJ37506.1"/>
    </source>
</evidence>
<organism evidence="9 10">
    <name type="scientific">Streptomyces antimycoticus</name>
    <dbReference type="NCBI Taxonomy" id="68175"/>
    <lineage>
        <taxon>Bacteria</taxon>
        <taxon>Bacillati</taxon>
        <taxon>Actinomycetota</taxon>
        <taxon>Actinomycetes</taxon>
        <taxon>Kitasatosporales</taxon>
        <taxon>Streptomycetaceae</taxon>
        <taxon>Streptomyces</taxon>
        <taxon>Streptomyces violaceusniger group</taxon>
    </lineage>
</organism>
<keyword evidence="5 7" id="KW-1133">Transmembrane helix</keyword>
<dbReference type="PANTHER" id="PTHR24221:SF654">
    <property type="entry name" value="ATP-BINDING CASSETTE SUB-FAMILY B MEMBER 6"/>
    <property type="match status" value="1"/>
</dbReference>
<accession>A0A499UL23</accession>
<keyword evidence="6 7" id="KW-0472">Membrane</keyword>
<sequence>MLPLSGAVGSAAVIAVSFSPWLAVVLLVVCVVNRALIRRWWVHLAEVRDERESMRRRAEYWSDVASTGPAAKEVRLFGLHEWVVRWRTHELLAWAETIWSARREILRQQGWIALLAAIAAGSALLLPGLAAARGDLSVSALMTVIVAAWGVFQIASMGREAFDIEYGLGAVRALERLNTTQHGIATSAGIDVQQVGELSATPEEGAPATLRTEGLVFAYPGSQHRVIDGLDLTVRSGEVLALVGHNGVGKTTLIKLLSGLYLPTAGRLLVDGRPLDAAGASAWRKRVAVVFQDFNRYPLSLADNIALSAPEHRHDKEGIRAAARRAGVDVLADRSPDGYDTLLSADRTGGTDLSGGQWQRVAIARAVFAVEHGRDLLVLDEPTAHLDVHAEARFYRQVVAEVTGATVVLISHRLSTVRQADRIVLLEAGQVTEQGTHRELLDDGGEYARLFRLQAARFTDTGPRTGEKEAAR</sequence>
<evidence type="ECO:0000256" key="6">
    <source>
        <dbReference type="ARBA" id="ARBA00023136"/>
    </source>
</evidence>
<dbReference type="Gene3D" id="1.20.1560.10">
    <property type="entry name" value="ABC transporter type 1, transmembrane domain"/>
    <property type="match status" value="1"/>
</dbReference>
<dbReference type="PROSITE" id="PS50893">
    <property type="entry name" value="ABC_TRANSPORTER_2"/>
    <property type="match status" value="1"/>
</dbReference>
<dbReference type="PROSITE" id="PS00211">
    <property type="entry name" value="ABC_TRANSPORTER_1"/>
    <property type="match status" value="1"/>
</dbReference>
<keyword evidence="2 7" id="KW-0812">Transmembrane</keyword>
<feature type="domain" description="ABC transporter" evidence="8">
    <location>
        <begin position="210"/>
        <end position="453"/>
    </location>
</feature>
<gene>
    <name evidence="9" type="ORF">SSPO_002240</name>
</gene>
<dbReference type="InterPro" id="IPR036640">
    <property type="entry name" value="ABC1_TM_sf"/>
</dbReference>
<dbReference type="InterPro" id="IPR039421">
    <property type="entry name" value="Type_1_exporter"/>
</dbReference>
<evidence type="ECO:0000256" key="2">
    <source>
        <dbReference type="ARBA" id="ARBA00022692"/>
    </source>
</evidence>
<comment type="subcellular location">
    <subcellularLocation>
        <location evidence="1">Cell membrane</location>
        <topology evidence="1">Multi-pass membrane protein</topology>
    </subcellularLocation>
</comment>
<dbReference type="GO" id="GO:0034040">
    <property type="term" value="F:ATPase-coupled lipid transmembrane transporter activity"/>
    <property type="evidence" value="ECO:0007669"/>
    <property type="project" value="TreeGrafter"/>
</dbReference>
<dbReference type="Gene3D" id="3.40.50.300">
    <property type="entry name" value="P-loop containing nucleotide triphosphate hydrolases"/>
    <property type="match status" value="1"/>
</dbReference>
<proteinExistence type="predicted"/>
<dbReference type="PANTHER" id="PTHR24221">
    <property type="entry name" value="ATP-BINDING CASSETTE SUB-FAMILY B"/>
    <property type="match status" value="1"/>
</dbReference>
<dbReference type="InterPro" id="IPR027417">
    <property type="entry name" value="P-loop_NTPase"/>
</dbReference>
<dbReference type="Proteomes" id="UP000463951">
    <property type="component" value="Chromosome"/>
</dbReference>
<dbReference type="InterPro" id="IPR017871">
    <property type="entry name" value="ABC_transporter-like_CS"/>
</dbReference>
<evidence type="ECO:0000256" key="1">
    <source>
        <dbReference type="ARBA" id="ARBA00004651"/>
    </source>
</evidence>
<dbReference type="SUPFAM" id="SSF90123">
    <property type="entry name" value="ABC transporter transmembrane region"/>
    <property type="match status" value="1"/>
</dbReference>
<dbReference type="EMBL" id="AP019620">
    <property type="protein sequence ID" value="BBJ37506.1"/>
    <property type="molecule type" value="Genomic_DNA"/>
</dbReference>
<evidence type="ECO:0000256" key="3">
    <source>
        <dbReference type="ARBA" id="ARBA00022741"/>
    </source>
</evidence>
<keyword evidence="4" id="KW-0067">ATP-binding</keyword>
<feature type="transmembrane region" description="Helical" evidence="7">
    <location>
        <begin position="12"/>
        <end position="32"/>
    </location>
</feature>
<feature type="transmembrane region" description="Helical" evidence="7">
    <location>
        <begin position="111"/>
        <end position="130"/>
    </location>
</feature>
<dbReference type="InterPro" id="IPR003593">
    <property type="entry name" value="AAA+_ATPase"/>
</dbReference>
<dbReference type="SMART" id="SM00382">
    <property type="entry name" value="AAA"/>
    <property type="match status" value="1"/>
</dbReference>
<dbReference type="GO" id="GO:0005886">
    <property type="term" value="C:plasma membrane"/>
    <property type="evidence" value="ECO:0007669"/>
    <property type="project" value="UniProtKB-SubCell"/>
</dbReference>
<evidence type="ECO:0000256" key="7">
    <source>
        <dbReference type="SAM" id="Phobius"/>
    </source>
</evidence>
<dbReference type="AlphaFoldDB" id="A0A499UL23"/>
<dbReference type="InterPro" id="IPR003439">
    <property type="entry name" value="ABC_transporter-like_ATP-bd"/>
</dbReference>
<protein>
    <recommendedName>
        <fullName evidence="8">ABC transporter domain-containing protein</fullName>
    </recommendedName>
</protein>
<dbReference type="GO" id="GO:0016887">
    <property type="term" value="F:ATP hydrolysis activity"/>
    <property type="evidence" value="ECO:0007669"/>
    <property type="project" value="InterPro"/>
</dbReference>
<dbReference type="GO" id="GO:0005524">
    <property type="term" value="F:ATP binding"/>
    <property type="evidence" value="ECO:0007669"/>
    <property type="project" value="UniProtKB-KW"/>
</dbReference>
<dbReference type="SUPFAM" id="SSF52540">
    <property type="entry name" value="P-loop containing nucleoside triphosphate hydrolases"/>
    <property type="match status" value="1"/>
</dbReference>
<evidence type="ECO:0000256" key="4">
    <source>
        <dbReference type="ARBA" id="ARBA00022840"/>
    </source>
</evidence>
<dbReference type="Pfam" id="PF00005">
    <property type="entry name" value="ABC_tran"/>
    <property type="match status" value="1"/>
</dbReference>
<evidence type="ECO:0000256" key="5">
    <source>
        <dbReference type="ARBA" id="ARBA00022989"/>
    </source>
</evidence>